<evidence type="ECO:0000256" key="1">
    <source>
        <dbReference type="ARBA" id="ARBA00001946"/>
    </source>
</evidence>
<dbReference type="InterPro" id="IPR023214">
    <property type="entry name" value="HAD_sf"/>
</dbReference>
<dbReference type="EMBL" id="OX451740">
    <property type="protein sequence ID" value="CAI8611967.1"/>
    <property type="molecule type" value="Genomic_DNA"/>
</dbReference>
<dbReference type="InterPro" id="IPR016965">
    <property type="entry name" value="Pase_PHOSPHO-typ"/>
</dbReference>
<evidence type="ECO:0000313" key="9">
    <source>
        <dbReference type="Proteomes" id="UP001157006"/>
    </source>
</evidence>
<gene>
    <name evidence="8" type="ORF">VFH_V011240</name>
</gene>
<evidence type="ECO:0000256" key="7">
    <source>
        <dbReference type="PIRSR" id="PIRSR031051-3"/>
    </source>
</evidence>
<accession>A0AAV1ARP7</accession>
<dbReference type="InterPro" id="IPR036412">
    <property type="entry name" value="HAD-like_sf"/>
</dbReference>
<dbReference type="Pfam" id="PF06888">
    <property type="entry name" value="Put_Phosphatase"/>
    <property type="match status" value="1"/>
</dbReference>
<dbReference type="PANTHER" id="PTHR20889">
    <property type="entry name" value="PHOSPHATASE, ORPHAN 1, 2"/>
    <property type="match status" value="1"/>
</dbReference>
<evidence type="ECO:0000256" key="2">
    <source>
        <dbReference type="ARBA" id="ARBA00022723"/>
    </source>
</evidence>
<evidence type="ECO:0000256" key="5">
    <source>
        <dbReference type="PIRSR" id="PIRSR031051-1"/>
    </source>
</evidence>
<dbReference type="PANTHER" id="PTHR20889:SF12">
    <property type="entry name" value="LP01149P"/>
    <property type="match status" value="1"/>
</dbReference>
<organism evidence="8 9">
    <name type="scientific">Vicia faba</name>
    <name type="common">Broad bean</name>
    <name type="synonym">Faba vulgaris</name>
    <dbReference type="NCBI Taxonomy" id="3906"/>
    <lineage>
        <taxon>Eukaryota</taxon>
        <taxon>Viridiplantae</taxon>
        <taxon>Streptophyta</taxon>
        <taxon>Embryophyta</taxon>
        <taxon>Tracheophyta</taxon>
        <taxon>Spermatophyta</taxon>
        <taxon>Magnoliopsida</taxon>
        <taxon>eudicotyledons</taxon>
        <taxon>Gunneridae</taxon>
        <taxon>Pentapetalae</taxon>
        <taxon>rosids</taxon>
        <taxon>fabids</taxon>
        <taxon>Fabales</taxon>
        <taxon>Fabaceae</taxon>
        <taxon>Papilionoideae</taxon>
        <taxon>50 kb inversion clade</taxon>
        <taxon>NPAAA clade</taxon>
        <taxon>Hologalegina</taxon>
        <taxon>IRL clade</taxon>
        <taxon>Fabeae</taxon>
        <taxon>Vicia</taxon>
    </lineage>
</organism>
<dbReference type="NCBIfam" id="TIGR01488">
    <property type="entry name" value="HAD-SF-IB"/>
    <property type="match status" value="1"/>
</dbReference>
<protein>
    <submittedName>
        <fullName evidence="8">Uncharacterized protein</fullName>
    </submittedName>
</protein>
<sequence>MGNSNIVVVFDFDKTIIDCDSDNWVVDELGFTDLFNQLFPIMPFNKLMDRMMMELHCNGKTIEDIVEVLKRVPIHPRMIPAIKAANALGCDLRIVSDANTFFIETILNNLGIRECFSEINTNPGYVDEQGRLRVLPYHHLNQTPHRCNLCPINMCKGLIINRIQDCFPCEENKRFIYLGDGSGDYCPSLNLKEKDFVMPRKNFPVWDLICKDPSLVKAQIYEWGDWEEQERILHELINKISMEETAQFKKMTPSFSGHEALPVML</sequence>
<dbReference type="NCBIfam" id="TIGR01489">
    <property type="entry name" value="DKMTPPase-SF"/>
    <property type="match status" value="1"/>
</dbReference>
<evidence type="ECO:0000256" key="6">
    <source>
        <dbReference type="PIRSR" id="PIRSR031051-2"/>
    </source>
</evidence>
<evidence type="ECO:0000256" key="4">
    <source>
        <dbReference type="ARBA" id="ARBA00022842"/>
    </source>
</evidence>
<feature type="binding site" evidence="6">
    <location>
        <position position="22"/>
    </location>
    <ligand>
        <name>substrate</name>
    </ligand>
</feature>
<feature type="binding site" evidence="7">
    <location>
        <position position="180"/>
    </location>
    <ligand>
        <name>Mg(2+)</name>
        <dbReference type="ChEBI" id="CHEBI:18420"/>
    </ligand>
</feature>
<dbReference type="PIRSF" id="PIRSF031051">
    <property type="entry name" value="PyrdxlP_Pase_PHOSPHO2"/>
    <property type="match status" value="1"/>
</dbReference>
<dbReference type="Gene3D" id="3.40.50.1000">
    <property type="entry name" value="HAD superfamily/HAD-like"/>
    <property type="match status" value="1"/>
</dbReference>
<dbReference type="InterPro" id="IPR006384">
    <property type="entry name" value="HAD_hydro_PyrdxlP_Pase-like"/>
</dbReference>
<reference evidence="8 9" key="1">
    <citation type="submission" date="2023-01" db="EMBL/GenBank/DDBJ databases">
        <authorList>
            <person name="Kreplak J."/>
        </authorList>
    </citation>
    <scope>NUCLEOTIDE SEQUENCE [LARGE SCALE GENOMIC DNA]</scope>
</reference>
<dbReference type="AlphaFoldDB" id="A0AAV1ARP7"/>
<keyword evidence="4 7" id="KW-0460">Magnesium</keyword>
<feature type="binding site" evidence="7">
    <location>
        <position position="13"/>
    </location>
    <ligand>
        <name>Mg(2+)</name>
        <dbReference type="ChEBI" id="CHEBI:18420"/>
    </ligand>
</feature>
<name>A0AAV1ARP7_VICFA</name>
<dbReference type="GO" id="GO:0016791">
    <property type="term" value="F:phosphatase activity"/>
    <property type="evidence" value="ECO:0007669"/>
    <property type="project" value="InterPro"/>
</dbReference>
<comment type="cofactor">
    <cofactor evidence="1 7">
        <name>Mg(2+)</name>
        <dbReference type="ChEBI" id="CHEBI:18420"/>
    </cofactor>
</comment>
<feature type="active site" description="Nucleophile" evidence="5">
    <location>
        <position position="11"/>
    </location>
</feature>
<evidence type="ECO:0000313" key="8">
    <source>
        <dbReference type="EMBL" id="CAI8611967.1"/>
    </source>
</evidence>
<dbReference type="GO" id="GO:0046872">
    <property type="term" value="F:metal ion binding"/>
    <property type="evidence" value="ECO:0007669"/>
    <property type="project" value="UniProtKB-KW"/>
</dbReference>
<feature type="binding site" evidence="6">
    <location>
        <position position="97"/>
    </location>
    <ligand>
        <name>substrate</name>
    </ligand>
</feature>
<keyword evidence="9" id="KW-1185">Reference proteome</keyword>
<evidence type="ECO:0000256" key="3">
    <source>
        <dbReference type="ARBA" id="ARBA00022801"/>
    </source>
</evidence>
<dbReference type="Proteomes" id="UP001157006">
    <property type="component" value="Chromosome 5"/>
</dbReference>
<feature type="binding site" evidence="7">
    <location>
        <position position="11"/>
    </location>
    <ligand>
        <name>Mg(2+)</name>
        <dbReference type="ChEBI" id="CHEBI:18420"/>
    </ligand>
</feature>
<dbReference type="SUPFAM" id="SSF56784">
    <property type="entry name" value="HAD-like"/>
    <property type="match status" value="1"/>
</dbReference>
<feature type="active site" description="Proton donor" evidence="5">
    <location>
        <position position="13"/>
    </location>
</feature>
<proteinExistence type="predicted"/>
<keyword evidence="2 7" id="KW-0479">Metal-binding</keyword>
<keyword evidence="3" id="KW-0378">Hydrolase</keyword>